<dbReference type="Proteomes" id="UP000887116">
    <property type="component" value="Unassembled WGS sequence"/>
</dbReference>
<sequence>MVQCGLHRQFDEALLTGNLQEKMSTVFNNLHQKNVSDGPEHQPAAHRLKEGVYADERFLFKGFRPNLSGVVVKYSNS</sequence>
<reference evidence="1" key="1">
    <citation type="submission" date="2020-07" db="EMBL/GenBank/DDBJ databases">
        <title>Multicomponent nature underlies the extraordinary mechanical properties of spider dragline silk.</title>
        <authorList>
            <person name="Kono N."/>
            <person name="Nakamura H."/>
            <person name="Mori M."/>
            <person name="Yoshida Y."/>
            <person name="Ohtoshi R."/>
            <person name="Malay A.D."/>
            <person name="Moran D.A.P."/>
            <person name="Tomita M."/>
            <person name="Numata K."/>
            <person name="Arakawa K."/>
        </authorList>
    </citation>
    <scope>NUCLEOTIDE SEQUENCE</scope>
</reference>
<gene>
    <name evidence="1" type="ORF">TNCT_200491</name>
</gene>
<proteinExistence type="predicted"/>
<dbReference type="EMBL" id="BMAO01028563">
    <property type="protein sequence ID" value="GFR25664.1"/>
    <property type="molecule type" value="Genomic_DNA"/>
</dbReference>
<accession>A0A8X6HL33</accession>
<evidence type="ECO:0000313" key="1">
    <source>
        <dbReference type="EMBL" id="GFR25664.1"/>
    </source>
</evidence>
<dbReference type="AlphaFoldDB" id="A0A8X6HL33"/>
<organism evidence="1 2">
    <name type="scientific">Trichonephila clavata</name>
    <name type="common">Joro spider</name>
    <name type="synonym">Nephila clavata</name>
    <dbReference type="NCBI Taxonomy" id="2740835"/>
    <lineage>
        <taxon>Eukaryota</taxon>
        <taxon>Metazoa</taxon>
        <taxon>Ecdysozoa</taxon>
        <taxon>Arthropoda</taxon>
        <taxon>Chelicerata</taxon>
        <taxon>Arachnida</taxon>
        <taxon>Araneae</taxon>
        <taxon>Araneomorphae</taxon>
        <taxon>Entelegynae</taxon>
        <taxon>Araneoidea</taxon>
        <taxon>Nephilidae</taxon>
        <taxon>Trichonephila</taxon>
    </lineage>
</organism>
<protein>
    <submittedName>
        <fullName evidence="1">Uncharacterized protein</fullName>
    </submittedName>
</protein>
<comment type="caution">
    <text evidence="1">The sequence shown here is derived from an EMBL/GenBank/DDBJ whole genome shotgun (WGS) entry which is preliminary data.</text>
</comment>
<keyword evidence="2" id="KW-1185">Reference proteome</keyword>
<name>A0A8X6HL33_TRICU</name>
<evidence type="ECO:0000313" key="2">
    <source>
        <dbReference type="Proteomes" id="UP000887116"/>
    </source>
</evidence>